<keyword evidence="2" id="KW-1185">Reference proteome</keyword>
<evidence type="ECO:0000313" key="1">
    <source>
        <dbReference type="EMBL" id="KAJ7388684.1"/>
    </source>
</evidence>
<name>A0A9W9ZWZ0_9CNID</name>
<accession>A0A9W9ZWZ0</accession>
<protein>
    <submittedName>
        <fullName evidence="1">Uncharacterized protein</fullName>
    </submittedName>
</protein>
<dbReference type="Proteomes" id="UP001163046">
    <property type="component" value="Unassembled WGS sequence"/>
</dbReference>
<organism evidence="1 2">
    <name type="scientific">Desmophyllum pertusum</name>
    <dbReference type="NCBI Taxonomy" id="174260"/>
    <lineage>
        <taxon>Eukaryota</taxon>
        <taxon>Metazoa</taxon>
        <taxon>Cnidaria</taxon>
        <taxon>Anthozoa</taxon>
        <taxon>Hexacorallia</taxon>
        <taxon>Scleractinia</taxon>
        <taxon>Caryophylliina</taxon>
        <taxon>Caryophylliidae</taxon>
        <taxon>Desmophyllum</taxon>
    </lineage>
</organism>
<sequence length="148" mass="16834">MSATYPRNNRSQCNGNASVKSQVDSGAFEYITQNMFELMRWPVEQIESKHHNPFPSASVSFVVNGDDSSIPEGKRLEARNSFALSRRRMGNSLKRLYSALEEEGMKFKWKNVTISGDKESLVFGFLTQRCPNGTRRHENGFLCDTCIE</sequence>
<dbReference type="EMBL" id="MU825455">
    <property type="protein sequence ID" value="KAJ7388684.1"/>
    <property type="molecule type" value="Genomic_DNA"/>
</dbReference>
<proteinExistence type="predicted"/>
<gene>
    <name evidence="1" type="ORF">OS493_036233</name>
</gene>
<evidence type="ECO:0000313" key="2">
    <source>
        <dbReference type="Proteomes" id="UP001163046"/>
    </source>
</evidence>
<reference evidence="1" key="1">
    <citation type="submission" date="2023-01" db="EMBL/GenBank/DDBJ databases">
        <title>Genome assembly of the deep-sea coral Lophelia pertusa.</title>
        <authorList>
            <person name="Herrera S."/>
            <person name="Cordes E."/>
        </authorList>
    </citation>
    <scope>NUCLEOTIDE SEQUENCE</scope>
    <source>
        <strain evidence="1">USNM1676648</strain>
        <tissue evidence="1">Polyp</tissue>
    </source>
</reference>
<comment type="caution">
    <text evidence="1">The sequence shown here is derived from an EMBL/GenBank/DDBJ whole genome shotgun (WGS) entry which is preliminary data.</text>
</comment>
<dbReference type="AlphaFoldDB" id="A0A9W9ZWZ0"/>